<sequence length="234" mass="26619">MKSHPKFLSQYSFTDLYNPFQTGIEVRGGVSEHKSNLAADMVRTAHVRNAPKQPVSKQLALPSVLRLRPEDQATIAKNLAGEGVSSFLNPPERRPRWAKALPRIQSLLHHARGYAEQQRQKVELQRGETEEWPVTAYLRHPHQQTMVIELLSFTIDIYVSLSFPSLSPLFIQFPQMWGRRSGLSSMTEVPRVGSITLWNAFRRLRRAATEDHVENLRLDPRKSLDATSIATKCG</sequence>
<accession>A0ACB8TYQ9</accession>
<reference evidence="1" key="1">
    <citation type="journal article" date="2021" name="Environ. Microbiol.">
        <title>Gene family expansions and transcriptome signatures uncover fungal adaptations to wood decay.</title>
        <authorList>
            <person name="Hage H."/>
            <person name="Miyauchi S."/>
            <person name="Viragh M."/>
            <person name="Drula E."/>
            <person name="Min B."/>
            <person name="Chaduli D."/>
            <person name="Navarro D."/>
            <person name="Favel A."/>
            <person name="Norest M."/>
            <person name="Lesage-Meessen L."/>
            <person name="Balint B."/>
            <person name="Merenyi Z."/>
            <person name="de Eugenio L."/>
            <person name="Morin E."/>
            <person name="Martinez A.T."/>
            <person name="Baldrian P."/>
            <person name="Stursova M."/>
            <person name="Martinez M.J."/>
            <person name="Novotny C."/>
            <person name="Magnuson J.K."/>
            <person name="Spatafora J.W."/>
            <person name="Maurice S."/>
            <person name="Pangilinan J."/>
            <person name="Andreopoulos W."/>
            <person name="LaButti K."/>
            <person name="Hundley H."/>
            <person name="Na H."/>
            <person name="Kuo A."/>
            <person name="Barry K."/>
            <person name="Lipzen A."/>
            <person name="Henrissat B."/>
            <person name="Riley R."/>
            <person name="Ahrendt S."/>
            <person name="Nagy L.G."/>
            <person name="Grigoriev I.V."/>
            <person name="Martin F."/>
            <person name="Rosso M.N."/>
        </authorList>
    </citation>
    <scope>NUCLEOTIDE SEQUENCE</scope>
    <source>
        <strain evidence="1">CBS 384.51</strain>
    </source>
</reference>
<evidence type="ECO:0000313" key="1">
    <source>
        <dbReference type="EMBL" id="KAI0086949.1"/>
    </source>
</evidence>
<gene>
    <name evidence="1" type="ORF">BDY19DRAFT_907830</name>
</gene>
<name>A0ACB8TYQ9_9APHY</name>
<dbReference type="Proteomes" id="UP001055072">
    <property type="component" value="Unassembled WGS sequence"/>
</dbReference>
<dbReference type="EMBL" id="MU274920">
    <property type="protein sequence ID" value="KAI0086949.1"/>
    <property type="molecule type" value="Genomic_DNA"/>
</dbReference>
<comment type="caution">
    <text evidence="1">The sequence shown here is derived from an EMBL/GenBank/DDBJ whole genome shotgun (WGS) entry which is preliminary data.</text>
</comment>
<evidence type="ECO:0000313" key="2">
    <source>
        <dbReference type="Proteomes" id="UP001055072"/>
    </source>
</evidence>
<organism evidence="1 2">
    <name type="scientific">Irpex rosettiformis</name>
    <dbReference type="NCBI Taxonomy" id="378272"/>
    <lineage>
        <taxon>Eukaryota</taxon>
        <taxon>Fungi</taxon>
        <taxon>Dikarya</taxon>
        <taxon>Basidiomycota</taxon>
        <taxon>Agaricomycotina</taxon>
        <taxon>Agaricomycetes</taxon>
        <taxon>Polyporales</taxon>
        <taxon>Irpicaceae</taxon>
        <taxon>Irpex</taxon>
    </lineage>
</organism>
<proteinExistence type="predicted"/>
<protein>
    <submittedName>
        <fullName evidence="1">Uncharacterized protein</fullName>
    </submittedName>
</protein>
<keyword evidence="2" id="KW-1185">Reference proteome</keyword>